<accession>A0ABQ6LJ65</accession>
<evidence type="ECO:0000313" key="1">
    <source>
        <dbReference type="EMBL" id="GMG82451.1"/>
    </source>
</evidence>
<comment type="caution">
    <text evidence="1">The sequence shown here is derived from an EMBL/GenBank/DDBJ whole genome shotgun (WGS) entry which is preliminary data.</text>
</comment>
<dbReference type="Proteomes" id="UP001239909">
    <property type="component" value="Unassembled WGS sequence"/>
</dbReference>
<protein>
    <submittedName>
        <fullName evidence="1">Uncharacterized protein</fullName>
    </submittedName>
</protein>
<reference evidence="1 2" key="1">
    <citation type="submission" date="2023-04" db="EMBL/GenBank/DDBJ databases">
        <title>Marinoamorphus aggregata gen. nov., sp. Nov., isolate from tissue of brittle star Ophioplocus japonicus.</title>
        <authorList>
            <person name="Kawano K."/>
            <person name="Sawayama S."/>
            <person name="Nakagawa S."/>
        </authorList>
    </citation>
    <scope>NUCLEOTIDE SEQUENCE [LARGE SCALE GENOMIC DNA]</scope>
    <source>
        <strain evidence="1 2">NKW23</strain>
    </source>
</reference>
<name>A0ABQ6LJ65_9RHOB</name>
<dbReference type="RefSeq" id="WP_285671227.1">
    <property type="nucleotide sequence ID" value="NZ_BSYI01000010.1"/>
</dbReference>
<evidence type="ECO:0000313" key="2">
    <source>
        <dbReference type="Proteomes" id="UP001239909"/>
    </source>
</evidence>
<gene>
    <name evidence="1" type="ORF">LNKW23_16640</name>
</gene>
<keyword evidence="2" id="KW-1185">Reference proteome</keyword>
<dbReference type="EMBL" id="BSYI01000010">
    <property type="protein sequence ID" value="GMG82451.1"/>
    <property type="molecule type" value="Genomic_DNA"/>
</dbReference>
<sequence length="289" mass="31008">MPTLNDKLLKTVKPKVAKVGFRKQFWRDYRARAASGSDIGKVLDFLESHGVTAAGNSDKVKEVNLKPVVALFDKLLGCFKTAKGKCGKAQSHTKELCEAYIAVIPKRKADAAKRLADIAQAQQAEAKAAADQEKKARELAAFAKAAAPIGKELDQSIKLATELLAGANATNTGISTTHSKWLSSFEAGSADASAVTKKALTAVSALLKKHNYRQMQQTLKQLNFDVKGLQKRIKDLGSPAGSEKSRKELVGKLAKLVDLFKAAVGATNAATKTYNYTVNEMKESAMEGA</sequence>
<proteinExistence type="predicted"/>
<organism evidence="1 2">
    <name type="scientific">Paralimibaculum aggregatum</name>
    <dbReference type="NCBI Taxonomy" id="3036245"/>
    <lineage>
        <taxon>Bacteria</taxon>
        <taxon>Pseudomonadati</taxon>
        <taxon>Pseudomonadota</taxon>
        <taxon>Alphaproteobacteria</taxon>
        <taxon>Rhodobacterales</taxon>
        <taxon>Paracoccaceae</taxon>
        <taxon>Paralimibaculum</taxon>
    </lineage>
</organism>